<evidence type="ECO:0000313" key="3">
    <source>
        <dbReference type="Proteomes" id="UP000054693"/>
    </source>
</evidence>
<reference evidence="2 3" key="1">
    <citation type="submission" date="2015-11" db="EMBL/GenBank/DDBJ databases">
        <title>Genomic analysis of 38 Legionella species identifies large and diverse effector repertoires.</title>
        <authorList>
            <person name="Burstein D."/>
            <person name="Amaro F."/>
            <person name="Zusman T."/>
            <person name="Lifshitz Z."/>
            <person name="Cohen O."/>
            <person name="Gilbert J.A."/>
            <person name="Pupko T."/>
            <person name="Shuman H.A."/>
            <person name="Segal G."/>
        </authorList>
    </citation>
    <scope>NUCLEOTIDE SEQUENCE [LARGE SCALE GENOMIC DNA]</scope>
    <source>
        <strain evidence="2 3">ATCC 49180</strain>
    </source>
</reference>
<proteinExistence type="predicted"/>
<organism evidence="2 3">
    <name type="scientific">Legionella tucsonensis</name>
    <dbReference type="NCBI Taxonomy" id="40335"/>
    <lineage>
        <taxon>Bacteria</taxon>
        <taxon>Pseudomonadati</taxon>
        <taxon>Pseudomonadota</taxon>
        <taxon>Gammaproteobacteria</taxon>
        <taxon>Legionellales</taxon>
        <taxon>Legionellaceae</taxon>
        <taxon>Legionella</taxon>
    </lineage>
</organism>
<evidence type="ECO:0000313" key="2">
    <source>
        <dbReference type="EMBL" id="KTD71863.1"/>
    </source>
</evidence>
<evidence type="ECO:0008006" key="4">
    <source>
        <dbReference type="Google" id="ProtNLM"/>
    </source>
</evidence>
<protein>
    <recommendedName>
        <fullName evidence="4">Secreted protein</fullName>
    </recommendedName>
</protein>
<keyword evidence="3" id="KW-1185">Reference proteome</keyword>
<accession>A0A0W0ZRQ4</accession>
<dbReference type="RefSeq" id="WP_058521692.1">
    <property type="nucleotide sequence ID" value="NZ_CAAAIP010000004.1"/>
</dbReference>
<dbReference type="Proteomes" id="UP000054693">
    <property type="component" value="Unassembled WGS sequence"/>
</dbReference>
<name>A0A0W0ZRQ4_9GAMM</name>
<keyword evidence="1" id="KW-0732">Signal</keyword>
<evidence type="ECO:0000256" key="1">
    <source>
        <dbReference type="SAM" id="SignalP"/>
    </source>
</evidence>
<dbReference type="AlphaFoldDB" id="A0A0W0ZRQ4"/>
<feature type="signal peptide" evidence="1">
    <location>
        <begin position="1"/>
        <end position="19"/>
    </location>
</feature>
<feature type="chain" id="PRO_5006919026" description="Secreted protein" evidence="1">
    <location>
        <begin position="20"/>
        <end position="169"/>
    </location>
</feature>
<sequence>MIRILIGLGLILSSNILIANTTPQSGTNLTPCFNMNEVERVGKQINELLRHEFCEKKIDPKKFASMSQNILSKIMTESFLGVAPPENWQQLTDDIIKNCLENKELCKKETRKEFETCIKPKIPLILVQVGPWFAEHCPQLNQSLIQQWPDKKEILKKTINENKRSENTL</sequence>
<comment type="caution">
    <text evidence="2">The sequence shown here is derived from an EMBL/GenBank/DDBJ whole genome shotgun (WGS) entry which is preliminary data.</text>
</comment>
<dbReference type="PATRIC" id="fig|40335.7.peg.2633"/>
<dbReference type="EMBL" id="LNZA01000004">
    <property type="protein sequence ID" value="KTD71863.1"/>
    <property type="molecule type" value="Genomic_DNA"/>
</dbReference>
<gene>
    <name evidence="2" type="ORF">Ltuc_2469</name>
</gene>
<dbReference type="OrthoDB" id="5648079at2"/>
<dbReference type="STRING" id="40335.Ltuc_2469"/>